<dbReference type="PROSITE" id="PS50977">
    <property type="entry name" value="HTH_TETR_2"/>
    <property type="match status" value="1"/>
</dbReference>
<name>A0A512HQW3_9ACTN</name>
<dbReference type="GO" id="GO:0000976">
    <property type="term" value="F:transcription cis-regulatory region binding"/>
    <property type="evidence" value="ECO:0007669"/>
    <property type="project" value="TreeGrafter"/>
</dbReference>
<dbReference type="EMBL" id="BJZQ01000001">
    <property type="protein sequence ID" value="GEO87843.1"/>
    <property type="molecule type" value="Genomic_DNA"/>
</dbReference>
<dbReference type="Gene3D" id="1.10.357.10">
    <property type="entry name" value="Tetracycline Repressor, domain 2"/>
    <property type="match status" value="1"/>
</dbReference>
<dbReference type="InterPro" id="IPR023772">
    <property type="entry name" value="DNA-bd_HTH_TetR-type_CS"/>
</dbReference>
<dbReference type="Proteomes" id="UP000321769">
    <property type="component" value="Unassembled WGS sequence"/>
</dbReference>
<dbReference type="GO" id="GO:0003700">
    <property type="term" value="F:DNA-binding transcription factor activity"/>
    <property type="evidence" value="ECO:0007669"/>
    <property type="project" value="TreeGrafter"/>
</dbReference>
<dbReference type="SUPFAM" id="SSF46689">
    <property type="entry name" value="Homeodomain-like"/>
    <property type="match status" value="1"/>
</dbReference>
<evidence type="ECO:0000313" key="7">
    <source>
        <dbReference type="Proteomes" id="UP000321769"/>
    </source>
</evidence>
<dbReference type="PANTHER" id="PTHR30055">
    <property type="entry name" value="HTH-TYPE TRANSCRIPTIONAL REGULATOR RUTR"/>
    <property type="match status" value="1"/>
</dbReference>
<evidence type="ECO:0000256" key="1">
    <source>
        <dbReference type="ARBA" id="ARBA00023015"/>
    </source>
</evidence>
<dbReference type="InterPro" id="IPR001647">
    <property type="entry name" value="HTH_TetR"/>
</dbReference>
<evidence type="ECO:0000256" key="3">
    <source>
        <dbReference type="ARBA" id="ARBA00023163"/>
    </source>
</evidence>
<proteinExistence type="predicted"/>
<dbReference type="OrthoDB" id="956698at2"/>
<reference evidence="6 7" key="1">
    <citation type="submission" date="2019-07" db="EMBL/GenBank/DDBJ databases">
        <title>Whole genome shotgun sequence of Aeromicrobium flavum NBRC 107625.</title>
        <authorList>
            <person name="Hosoyama A."/>
            <person name="Uohara A."/>
            <person name="Ohji S."/>
            <person name="Ichikawa N."/>
        </authorList>
    </citation>
    <scope>NUCLEOTIDE SEQUENCE [LARGE SCALE GENOMIC DNA]</scope>
    <source>
        <strain evidence="6 7">NBRC 107625</strain>
    </source>
</reference>
<dbReference type="PANTHER" id="PTHR30055:SF234">
    <property type="entry name" value="HTH-TYPE TRANSCRIPTIONAL REGULATOR BETI"/>
    <property type="match status" value="1"/>
</dbReference>
<keyword evidence="2 4" id="KW-0238">DNA-binding</keyword>
<feature type="domain" description="HTH tetR-type" evidence="5">
    <location>
        <begin position="15"/>
        <end position="75"/>
    </location>
</feature>
<evidence type="ECO:0000256" key="4">
    <source>
        <dbReference type="PROSITE-ProRule" id="PRU00335"/>
    </source>
</evidence>
<comment type="caution">
    <text evidence="6">The sequence shown here is derived from an EMBL/GenBank/DDBJ whole genome shotgun (WGS) entry which is preliminary data.</text>
</comment>
<keyword evidence="3" id="KW-0804">Transcription</keyword>
<evidence type="ECO:0000256" key="2">
    <source>
        <dbReference type="ARBA" id="ARBA00023125"/>
    </source>
</evidence>
<evidence type="ECO:0000259" key="5">
    <source>
        <dbReference type="PROSITE" id="PS50977"/>
    </source>
</evidence>
<sequence>MQSETVSPLVAERQRRTWTAIHRAAADATLERGPGDVTVAQIAEIAGVSPRTFFNYFDSKEDAIVGVQAPHLTDDVLRDLRESTDDPAILRVCRLVTEVARSTIGPGVDMDQRRALAAAHPHLRGRLTAMFGEARKLLMARLVDDVEPPWSGIEGLPADPAEARALILLANGIVTLAWMSDTDRLFTDPDAALAESIDTFRKVTTTAL</sequence>
<organism evidence="6 7">
    <name type="scientific">Aeromicrobium flavum</name>
    <dbReference type="NCBI Taxonomy" id="416568"/>
    <lineage>
        <taxon>Bacteria</taxon>
        <taxon>Bacillati</taxon>
        <taxon>Actinomycetota</taxon>
        <taxon>Actinomycetes</taxon>
        <taxon>Propionibacteriales</taxon>
        <taxon>Nocardioidaceae</taxon>
        <taxon>Aeromicrobium</taxon>
    </lineage>
</organism>
<keyword evidence="7" id="KW-1185">Reference proteome</keyword>
<keyword evidence="1" id="KW-0805">Transcription regulation</keyword>
<gene>
    <name evidence="6" type="ORF">AFL01nite_01700</name>
</gene>
<accession>A0A512HQW3</accession>
<dbReference type="InterPro" id="IPR009057">
    <property type="entry name" value="Homeodomain-like_sf"/>
</dbReference>
<dbReference type="InterPro" id="IPR050109">
    <property type="entry name" value="HTH-type_TetR-like_transc_reg"/>
</dbReference>
<dbReference type="Pfam" id="PF00440">
    <property type="entry name" value="TetR_N"/>
    <property type="match status" value="1"/>
</dbReference>
<evidence type="ECO:0000313" key="6">
    <source>
        <dbReference type="EMBL" id="GEO87843.1"/>
    </source>
</evidence>
<protein>
    <recommendedName>
        <fullName evidence="5">HTH tetR-type domain-containing protein</fullName>
    </recommendedName>
</protein>
<dbReference type="RefSeq" id="WP_146825199.1">
    <property type="nucleotide sequence ID" value="NZ_BAAAYQ010000001.1"/>
</dbReference>
<dbReference type="PROSITE" id="PS01081">
    <property type="entry name" value="HTH_TETR_1"/>
    <property type="match status" value="1"/>
</dbReference>
<feature type="DNA-binding region" description="H-T-H motif" evidence="4">
    <location>
        <begin position="38"/>
        <end position="57"/>
    </location>
</feature>
<dbReference type="AlphaFoldDB" id="A0A512HQW3"/>